<proteinExistence type="inferred from homology"/>
<sequence length="226" mass="25211">MRAVIGGCLRASQTVHQPPPKPMSDMMTAADQPDDEERSPDGDVWRPAGIRFAQFRAGDRSALDDLVRLLNPVLWQVVRAYGLDSTHAEDVVQQTWLTLVRRQAAIRDPQAVSSWVIITARREAWRVANRDNLVTPVEDEVLERRAAVGKSAEAQVLSRDAAQEMWQAVATLGERCRRLLRVIAFDDRPDYHGLAEELAMPIGSIGPTRGRCLAKLRAALNDGDRQ</sequence>
<dbReference type="Proteomes" id="UP000559182">
    <property type="component" value="Unassembled WGS sequence"/>
</dbReference>
<dbReference type="Pfam" id="PF04542">
    <property type="entry name" value="Sigma70_r2"/>
    <property type="match status" value="1"/>
</dbReference>
<evidence type="ECO:0000313" key="8">
    <source>
        <dbReference type="EMBL" id="MBB2894102.1"/>
    </source>
</evidence>
<dbReference type="InterPro" id="IPR007627">
    <property type="entry name" value="RNA_pol_sigma70_r2"/>
</dbReference>
<dbReference type="SUPFAM" id="SSF88659">
    <property type="entry name" value="Sigma3 and sigma4 domains of RNA polymerase sigma factors"/>
    <property type="match status" value="1"/>
</dbReference>
<comment type="caution">
    <text evidence="8">The sequence shown here is derived from an EMBL/GenBank/DDBJ whole genome shotgun (WGS) entry which is preliminary data.</text>
</comment>
<dbReference type="PANTHER" id="PTHR43133">
    <property type="entry name" value="RNA POLYMERASE ECF-TYPE SIGMA FACTO"/>
    <property type="match status" value="1"/>
</dbReference>
<evidence type="ECO:0000313" key="9">
    <source>
        <dbReference type="Proteomes" id="UP000559182"/>
    </source>
</evidence>
<dbReference type="GO" id="GO:0006352">
    <property type="term" value="P:DNA-templated transcription initiation"/>
    <property type="evidence" value="ECO:0007669"/>
    <property type="project" value="InterPro"/>
</dbReference>
<dbReference type="AlphaFoldDB" id="A0A839NI71"/>
<evidence type="ECO:0000259" key="7">
    <source>
        <dbReference type="Pfam" id="PF04542"/>
    </source>
</evidence>
<feature type="domain" description="RNA polymerase sigma-70 region 2" evidence="7">
    <location>
        <begin position="66"/>
        <end position="124"/>
    </location>
</feature>
<dbReference type="InterPro" id="IPR013324">
    <property type="entry name" value="RNA_pol_sigma_r3/r4-like"/>
</dbReference>
<dbReference type="InterPro" id="IPR014284">
    <property type="entry name" value="RNA_pol_sigma-70_dom"/>
</dbReference>
<dbReference type="EMBL" id="JACHVQ010000004">
    <property type="protein sequence ID" value="MBB2894102.1"/>
    <property type="molecule type" value="Genomic_DNA"/>
</dbReference>
<comment type="similarity">
    <text evidence="1">Belongs to the sigma-70 factor family. ECF subfamily.</text>
</comment>
<gene>
    <name evidence="8" type="ORF">FHU39_004138</name>
</gene>
<dbReference type="SUPFAM" id="SSF88946">
    <property type="entry name" value="Sigma2 domain of RNA polymerase sigma factors"/>
    <property type="match status" value="1"/>
</dbReference>
<dbReference type="InterPro" id="IPR013325">
    <property type="entry name" value="RNA_pol_sigma_r2"/>
</dbReference>
<accession>A0A839NI71</accession>
<dbReference type="Gene3D" id="1.10.10.10">
    <property type="entry name" value="Winged helix-like DNA-binding domain superfamily/Winged helix DNA-binding domain"/>
    <property type="match status" value="1"/>
</dbReference>
<reference evidence="8 9" key="1">
    <citation type="submission" date="2020-08" db="EMBL/GenBank/DDBJ databases">
        <title>Sequencing the genomes of 1000 actinobacteria strains.</title>
        <authorList>
            <person name="Klenk H.-P."/>
        </authorList>
    </citation>
    <scope>NUCLEOTIDE SEQUENCE [LARGE SCALE GENOMIC DNA]</scope>
    <source>
        <strain evidence="8 9">DSM 105369</strain>
    </source>
</reference>
<dbReference type="NCBIfam" id="TIGR02937">
    <property type="entry name" value="sigma70-ECF"/>
    <property type="match status" value="1"/>
</dbReference>
<dbReference type="GO" id="GO:0003677">
    <property type="term" value="F:DNA binding"/>
    <property type="evidence" value="ECO:0007669"/>
    <property type="project" value="UniProtKB-KW"/>
</dbReference>
<organism evidence="8 9">
    <name type="scientific">Flexivirga oryzae</name>
    <dbReference type="NCBI Taxonomy" id="1794944"/>
    <lineage>
        <taxon>Bacteria</taxon>
        <taxon>Bacillati</taxon>
        <taxon>Actinomycetota</taxon>
        <taxon>Actinomycetes</taxon>
        <taxon>Micrococcales</taxon>
        <taxon>Dermacoccaceae</taxon>
        <taxon>Flexivirga</taxon>
    </lineage>
</organism>
<keyword evidence="2" id="KW-0805">Transcription regulation</keyword>
<evidence type="ECO:0000256" key="4">
    <source>
        <dbReference type="ARBA" id="ARBA00023125"/>
    </source>
</evidence>
<evidence type="ECO:0000256" key="3">
    <source>
        <dbReference type="ARBA" id="ARBA00023082"/>
    </source>
</evidence>
<feature type="region of interest" description="Disordered" evidence="6">
    <location>
        <begin position="1"/>
        <end position="43"/>
    </location>
</feature>
<keyword evidence="4" id="KW-0238">DNA-binding</keyword>
<protein>
    <submittedName>
        <fullName evidence="8">RNA polymerase sigma factor (Sigma-70 family)</fullName>
    </submittedName>
</protein>
<evidence type="ECO:0000256" key="1">
    <source>
        <dbReference type="ARBA" id="ARBA00010641"/>
    </source>
</evidence>
<dbReference type="PANTHER" id="PTHR43133:SF8">
    <property type="entry name" value="RNA POLYMERASE SIGMA FACTOR HI_1459-RELATED"/>
    <property type="match status" value="1"/>
</dbReference>
<dbReference type="Gene3D" id="1.10.1740.10">
    <property type="match status" value="1"/>
</dbReference>
<keyword evidence="5" id="KW-0804">Transcription</keyword>
<evidence type="ECO:0000256" key="5">
    <source>
        <dbReference type="ARBA" id="ARBA00023163"/>
    </source>
</evidence>
<keyword evidence="3" id="KW-0731">Sigma factor</keyword>
<dbReference type="RefSeq" id="WP_221185749.1">
    <property type="nucleotide sequence ID" value="NZ_JACHVQ010000004.1"/>
</dbReference>
<evidence type="ECO:0000256" key="6">
    <source>
        <dbReference type="SAM" id="MobiDB-lite"/>
    </source>
</evidence>
<name>A0A839NI71_9MICO</name>
<dbReference type="GO" id="GO:0016987">
    <property type="term" value="F:sigma factor activity"/>
    <property type="evidence" value="ECO:0007669"/>
    <property type="project" value="UniProtKB-KW"/>
</dbReference>
<dbReference type="InterPro" id="IPR036388">
    <property type="entry name" value="WH-like_DNA-bd_sf"/>
</dbReference>
<keyword evidence="9" id="KW-1185">Reference proteome</keyword>
<evidence type="ECO:0000256" key="2">
    <source>
        <dbReference type="ARBA" id="ARBA00023015"/>
    </source>
</evidence>
<dbReference type="InterPro" id="IPR039425">
    <property type="entry name" value="RNA_pol_sigma-70-like"/>
</dbReference>